<dbReference type="Proteomes" id="UP000432015">
    <property type="component" value="Unassembled WGS sequence"/>
</dbReference>
<sequence>MSEPIRPGALALRVARITGAAVLAGVRAGVLTAVSPRGARAERAAAELARLAERLGGAFVKVGQLAGTRPDLVGPVVAGALGRLHDGLPPMPPAQARLAVRRAFPRPPDGLAAAITGPPVASGSIASVYRVRTGGRLLALKVRRPDVGRVMAADLAVMNGFAALAERLPGLRRVPLTEITGRLGRCLAAQLDFAAEAANLARMREHLAGFPDLVVPAVVPELCGDGVIAMEYVEGLGHASIEGVAAPAREAEVAALVRAVYHLLFVEGFVHVDLHQGNTYFLPDGRVVLLDAGFAFRLGDVARRRFTAFFGGMIRGDGESCADILRSTVRGAAGGRDDAAFRREVAALVRRNAGAAVRDFNLPAFCAELFNLQRRHGLYAEPEFVFPMLCLLSLDGLVKEHYPLMDFQMEAAPFVMRSLLTEPEGP</sequence>
<dbReference type="CDD" id="cd05121">
    <property type="entry name" value="ABC1_ADCK3-like"/>
    <property type="match status" value="1"/>
</dbReference>
<dbReference type="GO" id="GO:0005524">
    <property type="term" value="F:ATP binding"/>
    <property type="evidence" value="ECO:0007669"/>
    <property type="project" value="InterPro"/>
</dbReference>
<dbReference type="InterPro" id="IPR011009">
    <property type="entry name" value="Kinase-like_dom_sf"/>
</dbReference>
<dbReference type="PANTHER" id="PTHR45890">
    <property type="entry name" value="AARF DOMAIN CONTAINING KINASE 2 (PREDICTED)"/>
    <property type="match status" value="1"/>
</dbReference>
<dbReference type="InterPro" id="IPR052402">
    <property type="entry name" value="ADCK_kinase"/>
</dbReference>
<dbReference type="AlphaFoldDB" id="A0A7K1LE30"/>
<gene>
    <name evidence="2" type="ORF">GNZ18_39685</name>
</gene>
<comment type="caution">
    <text evidence="2">The sequence shown here is derived from an EMBL/GenBank/DDBJ whole genome shotgun (WGS) entry which is preliminary data.</text>
</comment>
<dbReference type="Pfam" id="PF03109">
    <property type="entry name" value="ABC1"/>
    <property type="match status" value="1"/>
</dbReference>
<dbReference type="PANTHER" id="PTHR45890:SF1">
    <property type="entry name" value="AARF DOMAIN CONTAINING KINASE 2"/>
    <property type="match status" value="1"/>
</dbReference>
<accession>A0A7K1LE30</accession>
<dbReference type="SUPFAM" id="SSF56112">
    <property type="entry name" value="Protein kinase-like (PK-like)"/>
    <property type="match status" value="1"/>
</dbReference>
<name>A0A7K1LE30_9ACTN</name>
<keyword evidence="3" id="KW-1185">Reference proteome</keyword>
<dbReference type="InterPro" id="IPR004147">
    <property type="entry name" value="ABC1_dom"/>
</dbReference>
<evidence type="ECO:0000313" key="2">
    <source>
        <dbReference type="EMBL" id="MUN42672.1"/>
    </source>
</evidence>
<evidence type="ECO:0000313" key="3">
    <source>
        <dbReference type="Proteomes" id="UP000432015"/>
    </source>
</evidence>
<keyword evidence="2" id="KW-0808">Transferase</keyword>
<feature type="domain" description="Protein kinase" evidence="1">
    <location>
        <begin position="114"/>
        <end position="426"/>
    </location>
</feature>
<reference evidence="2 3" key="1">
    <citation type="submission" date="2019-11" db="EMBL/GenBank/DDBJ databases">
        <authorList>
            <person name="Cao P."/>
        </authorList>
    </citation>
    <scope>NUCLEOTIDE SEQUENCE [LARGE SCALE GENOMIC DNA]</scope>
    <source>
        <strain evidence="2 3">NEAU-AAG5</strain>
    </source>
</reference>
<dbReference type="PROSITE" id="PS50011">
    <property type="entry name" value="PROTEIN_KINASE_DOM"/>
    <property type="match status" value="1"/>
</dbReference>
<evidence type="ECO:0000259" key="1">
    <source>
        <dbReference type="PROSITE" id="PS50011"/>
    </source>
</evidence>
<protein>
    <submittedName>
        <fullName evidence="2">AarF/ABC1/UbiB kinase family protein</fullName>
    </submittedName>
</protein>
<organism evidence="2 3">
    <name type="scientific">Actinomadura litoris</name>
    <dbReference type="NCBI Taxonomy" id="2678616"/>
    <lineage>
        <taxon>Bacteria</taxon>
        <taxon>Bacillati</taxon>
        <taxon>Actinomycetota</taxon>
        <taxon>Actinomycetes</taxon>
        <taxon>Streptosporangiales</taxon>
        <taxon>Thermomonosporaceae</taxon>
        <taxon>Actinomadura</taxon>
    </lineage>
</organism>
<keyword evidence="2" id="KW-0418">Kinase</keyword>
<dbReference type="EMBL" id="WOFH01000023">
    <property type="protein sequence ID" value="MUN42672.1"/>
    <property type="molecule type" value="Genomic_DNA"/>
</dbReference>
<dbReference type="GO" id="GO:0004672">
    <property type="term" value="F:protein kinase activity"/>
    <property type="evidence" value="ECO:0007669"/>
    <property type="project" value="InterPro"/>
</dbReference>
<dbReference type="RefSeq" id="WP_156222573.1">
    <property type="nucleotide sequence ID" value="NZ_WOFH01000023.1"/>
</dbReference>
<dbReference type="InterPro" id="IPR000719">
    <property type="entry name" value="Prot_kinase_dom"/>
</dbReference>
<proteinExistence type="predicted"/>